<evidence type="ECO:0000313" key="3">
    <source>
        <dbReference type="EMBL" id="KAK4443396.1"/>
    </source>
</evidence>
<feature type="signal peptide" evidence="1">
    <location>
        <begin position="1"/>
        <end position="21"/>
    </location>
</feature>
<dbReference type="Pfam" id="PF14856">
    <property type="entry name" value="Hce2"/>
    <property type="match status" value="1"/>
</dbReference>
<dbReference type="Proteomes" id="UP001321760">
    <property type="component" value="Unassembled WGS sequence"/>
</dbReference>
<keyword evidence="4" id="KW-1185">Reference proteome</keyword>
<keyword evidence="1" id="KW-0732">Signal</keyword>
<gene>
    <name evidence="3" type="ORF">QBC34DRAFT_386365</name>
</gene>
<feature type="chain" id="PRO_5043922666" evidence="1">
    <location>
        <begin position="22"/>
        <end position="158"/>
    </location>
</feature>
<protein>
    <submittedName>
        <fullName evidence="3">Necrosis-inducing factor-domain-containing protein</fullName>
    </submittedName>
</protein>
<name>A0AAV9G4F1_9PEZI</name>
<evidence type="ECO:0000313" key="4">
    <source>
        <dbReference type="Proteomes" id="UP001321760"/>
    </source>
</evidence>
<organism evidence="3 4">
    <name type="scientific">Podospora aff. communis PSN243</name>
    <dbReference type="NCBI Taxonomy" id="3040156"/>
    <lineage>
        <taxon>Eukaryota</taxon>
        <taxon>Fungi</taxon>
        <taxon>Dikarya</taxon>
        <taxon>Ascomycota</taxon>
        <taxon>Pezizomycotina</taxon>
        <taxon>Sordariomycetes</taxon>
        <taxon>Sordariomycetidae</taxon>
        <taxon>Sordariales</taxon>
        <taxon>Podosporaceae</taxon>
        <taxon>Podospora</taxon>
    </lineage>
</organism>
<comment type="caution">
    <text evidence="3">The sequence shown here is derived from an EMBL/GenBank/DDBJ whole genome shotgun (WGS) entry which is preliminary data.</text>
</comment>
<dbReference type="InterPro" id="IPR029226">
    <property type="entry name" value="Ecp2-like"/>
</dbReference>
<feature type="domain" description="Ecp2 effector protein-like" evidence="2">
    <location>
        <begin position="48"/>
        <end position="144"/>
    </location>
</feature>
<reference evidence="3" key="1">
    <citation type="journal article" date="2023" name="Mol. Phylogenet. Evol.">
        <title>Genome-scale phylogeny and comparative genomics of the fungal order Sordariales.</title>
        <authorList>
            <person name="Hensen N."/>
            <person name="Bonometti L."/>
            <person name="Westerberg I."/>
            <person name="Brannstrom I.O."/>
            <person name="Guillou S."/>
            <person name="Cros-Aarteil S."/>
            <person name="Calhoun S."/>
            <person name="Haridas S."/>
            <person name="Kuo A."/>
            <person name="Mondo S."/>
            <person name="Pangilinan J."/>
            <person name="Riley R."/>
            <person name="LaButti K."/>
            <person name="Andreopoulos B."/>
            <person name="Lipzen A."/>
            <person name="Chen C."/>
            <person name="Yan M."/>
            <person name="Daum C."/>
            <person name="Ng V."/>
            <person name="Clum A."/>
            <person name="Steindorff A."/>
            <person name="Ohm R.A."/>
            <person name="Martin F."/>
            <person name="Silar P."/>
            <person name="Natvig D.O."/>
            <person name="Lalanne C."/>
            <person name="Gautier V."/>
            <person name="Ament-Velasquez S.L."/>
            <person name="Kruys A."/>
            <person name="Hutchinson M.I."/>
            <person name="Powell A.J."/>
            <person name="Barry K."/>
            <person name="Miller A.N."/>
            <person name="Grigoriev I.V."/>
            <person name="Debuchy R."/>
            <person name="Gladieux P."/>
            <person name="Hiltunen Thoren M."/>
            <person name="Johannesson H."/>
        </authorList>
    </citation>
    <scope>NUCLEOTIDE SEQUENCE</scope>
    <source>
        <strain evidence="3">PSN243</strain>
    </source>
</reference>
<reference evidence="3" key="2">
    <citation type="submission" date="2023-05" db="EMBL/GenBank/DDBJ databases">
        <authorList>
            <consortium name="Lawrence Berkeley National Laboratory"/>
            <person name="Steindorff A."/>
            <person name="Hensen N."/>
            <person name="Bonometti L."/>
            <person name="Westerberg I."/>
            <person name="Brannstrom I.O."/>
            <person name="Guillou S."/>
            <person name="Cros-Aarteil S."/>
            <person name="Calhoun S."/>
            <person name="Haridas S."/>
            <person name="Kuo A."/>
            <person name="Mondo S."/>
            <person name="Pangilinan J."/>
            <person name="Riley R."/>
            <person name="Labutti K."/>
            <person name="Andreopoulos B."/>
            <person name="Lipzen A."/>
            <person name="Chen C."/>
            <person name="Yanf M."/>
            <person name="Daum C."/>
            <person name="Ng V."/>
            <person name="Clum A."/>
            <person name="Ohm R."/>
            <person name="Martin F."/>
            <person name="Silar P."/>
            <person name="Natvig D."/>
            <person name="Lalanne C."/>
            <person name="Gautier V."/>
            <person name="Ament-Velasquez S.L."/>
            <person name="Kruys A."/>
            <person name="Hutchinson M.I."/>
            <person name="Powell A.J."/>
            <person name="Barry K."/>
            <person name="Miller A.N."/>
            <person name="Grigoriev I.V."/>
            <person name="Debuchy R."/>
            <person name="Gladieux P."/>
            <person name="Thoren M.H."/>
            <person name="Johannesson H."/>
        </authorList>
    </citation>
    <scope>NUCLEOTIDE SEQUENCE</scope>
    <source>
        <strain evidence="3">PSN243</strain>
    </source>
</reference>
<evidence type="ECO:0000259" key="2">
    <source>
        <dbReference type="Pfam" id="PF14856"/>
    </source>
</evidence>
<dbReference type="AlphaFoldDB" id="A0AAV9G4F1"/>
<sequence length="158" mass="17301">MKLPFLSKLALSLAAFATVNCNPVPAAGIPPAADTSPSSSLTKRVNECYPSSFASDWHANAPLISDCEHLMNNIPSKSHFIWTWNPWQTLEQHGTCAFKAIGGEGGGGRVGDEDIRDLIRDSIRDSIRDWGRDGRVATRGVMECCCSFQEIHWGVTRP</sequence>
<proteinExistence type="predicted"/>
<accession>A0AAV9G4F1</accession>
<evidence type="ECO:0000256" key="1">
    <source>
        <dbReference type="SAM" id="SignalP"/>
    </source>
</evidence>
<dbReference type="EMBL" id="MU865994">
    <property type="protein sequence ID" value="KAK4443396.1"/>
    <property type="molecule type" value="Genomic_DNA"/>
</dbReference>